<keyword evidence="3" id="KW-1185">Reference proteome</keyword>
<name>A0AAE0SW98_9BIVA</name>
<keyword evidence="1" id="KW-1133">Transmembrane helix</keyword>
<feature type="transmembrane region" description="Helical" evidence="1">
    <location>
        <begin position="224"/>
        <end position="242"/>
    </location>
</feature>
<protein>
    <submittedName>
        <fullName evidence="2">Uncharacterized protein</fullName>
    </submittedName>
</protein>
<dbReference type="AlphaFoldDB" id="A0AAE0SW98"/>
<evidence type="ECO:0000313" key="3">
    <source>
        <dbReference type="Proteomes" id="UP001195483"/>
    </source>
</evidence>
<evidence type="ECO:0000256" key="1">
    <source>
        <dbReference type="SAM" id="Phobius"/>
    </source>
</evidence>
<gene>
    <name evidence="2" type="ORF">CHS0354_007446</name>
</gene>
<keyword evidence="1" id="KW-0812">Transmembrane</keyword>
<reference evidence="2" key="3">
    <citation type="submission" date="2023-05" db="EMBL/GenBank/DDBJ databases">
        <authorList>
            <person name="Smith C.H."/>
        </authorList>
    </citation>
    <scope>NUCLEOTIDE SEQUENCE</scope>
    <source>
        <strain evidence="2">CHS0354</strain>
        <tissue evidence="2">Mantle</tissue>
    </source>
</reference>
<dbReference type="EMBL" id="JAEAOA010000511">
    <property type="protein sequence ID" value="KAK3598840.1"/>
    <property type="molecule type" value="Genomic_DNA"/>
</dbReference>
<organism evidence="2 3">
    <name type="scientific">Potamilus streckersoni</name>
    <dbReference type="NCBI Taxonomy" id="2493646"/>
    <lineage>
        <taxon>Eukaryota</taxon>
        <taxon>Metazoa</taxon>
        <taxon>Spiralia</taxon>
        <taxon>Lophotrochozoa</taxon>
        <taxon>Mollusca</taxon>
        <taxon>Bivalvia</taxon>
        <taxon>Autobranchia</taxon>
        <taxon>Heteroconchia</taxon>
        <taxon>Palaeoheterodonta</taxon>
        <taxon>Unionida</taxon>
        <taxon>Unionoidea</taxon>
        <taxon>Unionidae</taxon>
        <taxon>Ambleminae</taxon>
        <taxon>Lampsilini</taxon>
        <taxon>Potamilus</taxon>
    </lineage>
</organism>
<comment type="caution">
    <text evidence="2">The sequence shown here is derived from an EMBL/GenBank/DDBJ whole genome shotgun (WGS) entry which is preliminary data.</text>
</comment>
<dbReference type="Proteomes" id="UP001195483">
    <property type="component" value="Unassembled WGS sequence"/>
</dbReference>
<proteinExistence type="predicted"/>
<accession>A0AAE0SW98</accession>
<keyword evidence="1" id="KW-0472">Membrane</keyword>
<sequence>MAFEDTYCSKGKILINGSCDYPTESPGAISRYGVYYSVTLSYVRMETPSAVNQSSSSVSQVHNVTSTFFLELHKVVLENLNKSWTSLNASIQTELFESWSKLSCMDPIPVSLSYMHEISMLIYSELLVTSLRIKKRTFETILLENKTFQFLFDQKRFDMNVTQDFSLFFLHNSNKGIFDQGCFQRDEMPYSLGIENPVIISDLLVCTHKELRDGFTMNAQNSSVYIPILLAQLFIIYYRLIFNLSAMVTMNVLSLTS</sequence>
<reference evidence="2" key="1">
    <citation type="journal article" date="2021" name="Genome Biol. Evol.">
        <title>A High-Quality Reference Genome for a Parasitic Bivalve with Doubly Uniparental Inheritance (Bivalvia: Unionida).</title>
        <authorList>
            <person name="Smith C.H."/>
        </authorList>
    </citation>
    <scope>NUCLEOTIDE SEQUENCE</scope>
    <source>
        <strain evidence="2">CHS0354</strain>
    </source>
</reference>
<reference evidence="2" key="2">
    <citation type="journal article" date="2021" name="Genome Biol. Evol.">
        <title>Developing a high-quality reference genome for a parasitic bivalve with doubly uniparental inheritance (Bivalvia: Unionida).</title>
        <authorList>
            <person name="Smith C.H."/>
        </authorList>
    </citation>
    <scope>NUCLEOTIDE SEQUENCE</scope>
    <source>
        <strain evidence="2">CHS0354</strain>
        <tissue evidence="2">Mantle</tissue>
    </source>
</reference>
<evidence type="ECO:0000313" key="2">
    <source>
        <dbReference type="EMBL" id="KAK3598840.1"/>
    </source>
</evidence>